<dbReference type="AlphaFoldDB" id="A0AB36B3C6"/>
<accession>A0AB36B3C6</accession>
<protein>
    <submittedName>
        <fullName evidence="1">Uncharacterized protein</fullName>
    </submittedName>
</protein>
<evidence type="ECO:0000313" key="1">
    <source>
        <dbReference type="EMBL" id="MZH55320.1"/>
    </source>
</evidence>
<sequence>MTRSWLKASVFLCLANNMKAEAGLLYCFFLFDKRMAVAGEYELNFPYFIGFQL</sequence>
<dbReference type="EMBL" id="WWTN01000008">
    <property type="protein sequence ID" value="MZH55320.1"/>
    <property type="molecule type" value="Genomic_DNA"/>
</dbReference>
<proteinExistence type="predicted"/>
<dbReference type="Proteomes" id="UP000604383">
    <property type="component" value="Unassembled WGS sequence"/>
</dbReference>
<name>A0AB36B3C6_CLOIN</name>
<dbReference type="RefSeq" id="WP_021420964.1">
    <property type="nucleotide sequence ID" value="NZ_CP094942.1"/>
</dbReference>
<organism evidence="1 2">
    <name type="scientific">Clostridium innocuum</name>
    <dbReference type="NCBI Taxonomy" id="1522"/>
    <lineage>
        <taxon>Bacteria</taxon>
        <taxon>Bacillati</taxon>
        <taxon>Bacillota</taxon>
        <taxon>Clostridia</taxon>
        <taxon>Eubacteriales</taxon>
        <taxon>Clostridiaceae</taxon>
        <taxon>Clostridium</taxon>
    </lineage>
</organism>
<gene>
    <name evidence="1" type="ORF">GT664_05975</name>
</gene>
<reference evidence="1" key="1">
    <citation type="journal article" date="2019" name="Nat. Med.">
        <title>A library of human gut bacterial isolates paired with longitudinal multiomics data enables mechanistic microbiome research.</title>
        <authorList>
            <person name="Poyet M."/>
            <person name="Groussin M."/>
            <person name="Gibbons S.M."/>
            <person name="Avila-Pacheco J."/>
            <person name="Jiang X."/>
            <person name="Kearney S.M."/>
            <person name="Perrotta A.R."/>
            <person name="Berdy B."/>
            <person name="Zhao S."/>
            <person name="Lieberman T.D."/>
            <person name="Swanson P.K."/>
            <person name="Smith M."/>
            <person name="Roesemann S."/>
            <person name="Alexander J.E."/>
            <person name="Rich S.A."/>
            <person name="Livny J."/>
            <person name="Vlamakis H."/>
            <person name="Clish C."/>
            <person name="Bullock K."/>
            <person name="Deik A."/>
            <person name="Scott J."/>
            <person name="Pierce K.A."/>
            <person name="Xavier R.J."/>
            <person name="Alm E.J."/>
        </authorList>
    </citation>
    <scope>NUCLEOTIDE SEQUENCE</scope>
    <source>
        <strain evidence="1">BIOML-A12</strain>
    </source>
</reference>
<evidence type="ECO:0000313" key="2">
    <source>
        <dbReference type="Proteomes" id="UP000604383"/>
    </source>
</evidence>
<comment type="caution">
    <text evidence="1">The sequence shown here is derived from an EMBL/GenBank/DDBJ whole genome shotgun (WGS) entry which is preliminary data.</text>
</comment>